<evidence type="ECO:0000313" key="6">
    <source>
        <dbReference type="EMBL" id="EGD56437.1"/>
    </source>
</evidence>
<gene>
    <name evidence="6" type="ORF">SCNU_02752</name>
</gene>
<dbReference type="Pfam" id="PF17940">
    <property type="entry name" value="TetR_C_31"/>
    <property type="match status" value="1"/>
</dbReference>
<dbReference type="InterPro" id="IPR009057">
    <property type="entry name" value="Homeodomain-like_sf"/>
</dbReference>
<dbReference type="RefSeq" id="WP_009677821.1">
    <property type="nucleotide sequence ID" value="NZ_AEUD01000002.1"/>
</dbReference>
<dbReference type="Proteomes" id="UP000035065">
    <property type="component" value="Unassembled WGS sequence"/>
</dbReference>
<protein>
    <submittedName>
        <fullName evidence="6">TetR family transcriptional regulator</fullName>
    </submittedName>
</protein>
<proteinExistence type="predicted"/>
<dbReference type="GO" id="GO:0003700">
    <property type="term" value="F:DNA-binding transcription factor activity"/>
    <property type="evidence" value="ECO:0007669"/>
    <property type="project" value="TreeGrafter"/>
</dbReference>
<reference evidence="6 7" key="1">
    <citation type="journal article" date="2011" name="J. Bacteriol.">
        <title>Draft Genome Sequence of Gordonia neofelifaecis NRRL B-59395, a Cholesterol-Degrading Actinomycete.</title>
        <authorList>
            <person name="Ge F."/>
            <person name="Li W."/>
            <person name="Chen G."/>
            <person name="Liu Y."/>
            <person name="Zhang G."/>
            <person name="Yong B."/>
            <person name="Wang Q."/>
            <person name="Wang N."/>
            <person name="Huang Z."/>
            <person name="Li W."/>
            <person name="Wang J."/>
            <person name="Wu C."/>
            <person name="Xie Q."/>
            <person name="Liu G."/>
        </authorList>
    </citation>
    <scope>NUCLEOTIDE SEQUENCE [LARGE SCALE GENOMIC DNA]</scope>
    <source>
        <strain evidence="6 7">NRRL B-59395</strain>
    </source>
</reference>
<dbReference type="InterPro" id="IPR050109">
    <property type="entry name" value="HTH-type_TetR-like_transc_reg"/>
</dbReference>
<dbReference type="GO" id="GO:0000976">
    <property type="term" value="F:transcription cis-regulatory region binding"/>
    <property type="evidence" value="ECO:0007669"/>
    <property type="project" value="TreeGrafter"/>
</dbReference>
<dbReference type="PANTHER" id="PTHR30055:SF234">
    <property type="entry name" value="HTH-TYPE TRANSCRIPTIONAL REGULATOR BETI"/>
    <property type="match status" value="1"/>
</dbReference>
<feature type="DNA-binding region" description="H-T-H motif" evidence="4">
    <location>
        <begin position="30"/>
        <end position="49"/>
    </location>
</feature>
<dbReference type="Gene3D" id="1.10.357.10">
    <property type="entry name" value="Tetracycline Repressor, domain 2"/>
    <property type="match status" value="1"/>
</dbReference>
<dbReference type="Pfam" id="PF00440">
    <property type="entry name" value="TetR_N"/>
    <property type="match status" value="1"/>
</dbReference>
<evidence type="ECO:0000256" key="3">
    <source>
        <dbReference type="ARBA" id="ARBA00023163"/>
    </source>
</evidence>
<evidence type="ECO:0000256" key="2">
    <source>
        <dbReference type="ARBA" id="ARBA00023125"/>
    </source>
</evidence>
<name>F1YFE9_9ACTN</name>
<feature type="domain" description="HTH tetR-type" evidence="5">
    <location>
        <begin position="7"/>
        <end position="67"/>
    </location>
</feature>
<evidence type="ECO:0000259" key="5">
    <source>
        <dbReference type="PROSITE" id="PS50977"/>
    </source>
</evidence>
<keyword evidence="7" id="KW-1185">Reference proteome</keyword>
<dbReference type="OrthoDB" id="5242433at2"/>
<keyword evidence="2 4" id="KW-0238">DNA-binding</keyword>
<evidence type="ECO:0000256" key="1">
    <source>
        <dbReference type="ARBA" id="ARBA00023015"/>
    </source>
</evidence>
<accession>F1YFE9</accession>
<evidence type="ECO:0000256" key="4">
    <source>
        <dbReference type="PROSITE-ProRule" id="PRU00335"/>
    </source>
</evidence>
<dbReference type="EMBL" id="AEUD01000002">
    <property type="protein sequence ID" value="EGD56437.1"/>
    <property type="molecule type" value="Genomic_DNA"/>
</dbReference>
<dbReference type="InterPro" id="IPR001647">
    <property type="entry name" value="HTH_TetR"/>
</dbReference>
<dbReference type="AlphaFoldDB" id="F1YFE9"/>
<dbReference type="InterPro" id="IPR041583">
    <property type="entry name" value="TetR_C_31"/>
</dbReference>
<dbReference type="InterPro" id="IPR036271">
    <property type="entry name" value="Tet_transcr_reg_TetR-rel_C_sf"/>
</dbReference>
<dbReference type="PROSITE" id="PS50977">
    <property type="entry name" value="HTH_TETR_2"/>
    <property type="match status" value="1"/>
</dbReference>
<sequence>MARIEASVRAKQLVAAARSVLSREGVAKTPLRAVAAEGKVPLGTLQYAFPTREELLRKVIEDVVDEISQVFADSVHTGDGVATAIRHGLRAFWSTLAGNRDLQIMQYELTTYSLREPGQEDLARWQYESYTAVTARWCESAANSAGEVCAIPFDQLARIIVANIDGLILQFICDPDTARADRDLDTIIEMLVTLAAPAPR</sequence>
<organism evidence="6 7">
    <name type="scientific">Gordonia neofelifaecis NRRL B-59395</name>
    <dbReference type="NCBI Taxonomy" id="644548"/>
    <lineage>
        <taxon>Bacteria</taxon>
        <taxon>Bacillati</taxon>
        <taxon>Actinomycetota</taxon>
        <taxon>Actinomycetes</taxon>
        <taxon>Mycobacteriales</taxon>
        <taxon>Gordoniaceae</taxon>
        <taxon>Gordonia</taxon>
    </lineage>
</organism>
<dbReference type="eggNOG" id="COG1309">
    <property type="taxonomic scope" value="Bacteria"/>
</dbReference>
<dbReference type="SUPFAM" id="SSF48498">
    <property type="entry name" value="Tetracyclin repressor-like, C-terminal domain"/>
    <property type="match status" value="1"/>
</dbReference>
<dbReference type="PANTHER" id="PTHR30055">
    <property type="entry name" value="HTH-TYPE TRANSCRIPTIONAL REGULATOR RUTR"/>
    <property type="match status" value="1"/>
</dbReference>
<comment type="caution">
    <text evidence="6">The sequence shown here is derived from an EMBL/GenBank/DDBJ whole genome shotgun (WGS) entry which is preliminary data.</text>
</comment>
<keyword evidence="1" id="KW-0805">Transcription regulation</keyword>
<evidence type="ECO:0000313" key="7">
    <source>
        <dbReference type="Proteomes" id="UP000035065"/>
    </source>
</evidence>
<dbReference type="SUPFAM" id="SSF46689">
    <property type="entry name" value="Homeodomain-like"/>
    <property type="match status" value="1"/>
</dbReference>
<keyword evidence="3" id="KW-0804">Transcription</keyword>
<dbReference type="STRING" id="644548.SCNU_02752"/>